<keyword evidence="3" id="KW-1185">Reference proteome</keyword>
<dbReference type="EMBL" id="CP025410">
    <property type="protein sequence ID" value="AUH35680.1"/>
    <property type="molecule type" value="Genomic_DNA"/>
</dbReference>
<organism evidence="1 3">
    <name type="scientific">Paracoccus tegillarcae</name>
    <dbReference type="NCBI Taxonomy" id="1529068"/>
    <lineage>
        <taxon>Bacteria</taxon>
        <taxon>Pseudomonadati</taxon>
        <taxon>Pseudomonadota</taxon>
        <taxon>Alphaproteobacteria</taxon>
        <taxon>Rhodobacterales</taxon>
        <taxon>Paracoccaceae</taxon>
        <taxon>Paracoccus</taxon>
    </lineage>
</organism>
<keyword evidence="1" id="KW-0614">Plasmid</keyword>
<geneLocation type="plasmid" evidence="1">
    <name>pBM152</name>
</geneLocation>
<gene>
    <name evidence="1" type="ORF">CUV01_19040</name>
    <name evidence="2" type="ORF">CUV01_19375</name>
</gene>
<name>A0A2K9EKV5_9RHOB</name>
<evidence type="ECO:0000313" key="3">
    <source>
        <dbReference type="Proteomes" id="UP000233742"/>
    </source>
</evidence>
<dbReference type="KEGG" id="paro:CUV01_19375"/>
<sequence>MPIPLRRGLEREAERSGRSLTEIIIEAVQQSGIEPVVHEDEIAPKAVRVPPAFYDFQAQHGGVPAPQTRTSKHVSLRLDDPALPSFVEAARRCVTDESHSLGLRKSARATINMIERADQEN</sequence>
<proteinExistence type="predicted"/>
<reference evidence="1 3" key="1">
    <citation type="submission" date="2017-12" db="EMBL/GenBank/DDBJ databases">
        <authorList>
            <person name="Hurst M.R.H."/>
        </authorList>
    </citation>
    <scope>NUCLEOTIDE SEQUENCE [LARGE SCALE GENOMIC DNA]</scope>
    <source>
        <strain evidence="1 3">BM15</strain>
        <plasmid evidence="1">pBM152</plasmid>
        <plasmid evidence="3">Plasmid pbm152</plasmid>
    </source>
</reference>
<evidence type="ECO:0000313" key="1">
    <source>
        <dbReference type="EMBL" id="AUH35680.1"/>
    </source>
</evidence>
<dbReference type="Proteomes" id="UP000233742">
    <property type="component" value="Plasmid pBM152"/>
</dbReference>
<evidence type="ECO:0000313" key="2">
    <source>
        <dbReference type="EMBL" id="AUH35746.1"/>
    </source>
</evidence>
<accession>A0A2K9EKV5</accession>
<dbReference type="EMBL" id="CP025410">
    <property type="protein sequence ID" value="AUH35746.1"/>
    <property type="molecule type" value="Genomic_DNA"/>
</dbReference>
<protein>
    <submittedName>
        <fullName evidence="1">Uncharacterized protein</fullName>
    </submittedName>
</protein>
<geneLocation type="plasmid" evidence="3">
    <name>pbm152</name>
</geneLocation>
<dbReference type="AlphaFoldDB" id="A0A2K9EKV5"/>
<dbReference type="KEGG" id="paro:CUV01_19040"/>